<protein>
    <submittedName>
        <fullName evidence="7">Lysine efflux protein</fullName>
    </submittedName>
</protein>
<evidence type="ECO:0000256" key="2">
    <source>
        <dbReference type="ARBA" id="ARBA00022475"/>
    </source>
</evidence>
<keyword evidence="8" id="KW-1185">Reference proteome</keyword>
<proteinExistence type="predicted"/>
<evidence type="ECO:0000256" key="5">
    <source>
        <dbReference type="ARBA" id="ARBA00023136"/>
    </source>
</evidence>
<feature type="transmembrane region" description="Helical" evidence="6">
    <location>
        <begin position="49"/>
        <end position="70"/>
    </location>
</feature>
<comment type="subcellular location">
    <subcellularLocation>
        <location evidence="1">Cell membrane</location>
        <topology evidence="1">Multi-pass membrane protein</topology>
    </subcellularLocation>
</comment>
<feature type="transmembrane region" description="Helical" evidence="6">
    <location>
        <begin position="118"/>
        <end position="145"/>
    </location>
</feature>
<organism evidence="7 8">
    <name type="scientific">Syntrophus aciditrophicus (strain SB)</name>
    <dbReference type="NCBI Taxonomy" id="56780"/>
    <lineage>
        <taxon>Bacteria</taxon>
        <taxon>Pseudomonadati</taxon>
        <taxon>Thermodesulfobacteriota</taxon>
        <taxon>Syntrophia</taxon>
        <taxon>Syntrophales</taxon>
        <taxon>Syntrophaceae</taxon>
        <taxon>Syntrophus</taxon>
    </lineage>
</organism>
<accession>Q2LYH9</accession>
<evidence type="ECO:0000313" key="7">
    <source>
        <dbReference type="EMBL" id="ABC75982.1"/>
    </source>
</evidence>
<dbReference type="PANTHER" id="PTHR38825:SF1">
    <property type="entry name" value="TRANSPORTER, LYSE FAMILY"/>
    <property type="match status" value="1"/>
</dbReference>
<evidence type="ECO:0000256" key="6">
    <source>
        <dbReference type="SAM" id="Phobius"/>
    </source>
</evidence>
<dbReference type="GO" id="GO:0005886">
    <property type="term" value="C:plasma membrane"/>
    <property type="evidence" value="ECO:0007669"/>
    <property type="project" value="UniProtKB-SubCell"/>
</dbReference>
<dbReference type="KEGG" id="sat:SYN_02198"/>
<reference evidence="7 8" key="1">
    <citation type="journal article" date="2007" name="Proc. Natl. Acad. Sci. U.S.A.">
        <title>The genome of Syntrophus aciditrophicus: life at the thermodynamic limit of microbial growth.</title>
        <authorList>
            <person name="McInerney M.J."/>
            <person name="Rohlin L."/>
            <person name="Mouttaki H."/>
            <person name="Kim U."/>
            <person name="Krupp R.S."/>
            <person name="Rios-Hernandez L."/>
            <person name="Sieber J."/>
            <person name="Struchtemeyer C.G."/>
            <person name="Bhattacharyya A."/>
            <person name="Campbell J.W."/>
            <person name="Gunsalus R.P."/>
        </authorList>
    </citation>
    <scope>NUCLEOTIDE SEQUENCE [LARGE SCALE GENOMIC DNA]</scope>
    <source>
        <strain evidence="7 8">SB</strain>
    </source>
</reference>
<keyword evidence="3 6" id="KW-0812">Transmembrane</keyword>
<evidence type="ECO:0000256" key="4">
    <source>
        <dbReference type="ARBA" id="ARBA00022989"/>
    </source>
</evidence>
<name>Q2LYH9_SYNAS</name>
<evidence type="ECO:0000256" key="1">
    <source>
        <dbReference type="ARBA" id="ARBA00004651"/>
    </source>
</evidence>
<dbReference type="InterPro" id="IPR001123">
    <property type="entry name" value="LeuE-type"/>
</dbReference>
<dbReference type="eggNOG" id="COG1280">
    <property type="taxonomic scope" value="Bacteria"/>
</dbReference>
<dbReference type="AlphaFoldDB" id="Q2LYH9"/>
<feature type="transmembrane region" description="Helical" evidence="6">
    <location>
        <begin position="77"/>
        <end position="98"/>
    </location>
</feature>
<dbReference type="Pfam" id="PF01810">
    <property type="entry name" value="LysE"/>
    <property type="match status" value="1"/>
</dbReference>
<feature type="transmembrane region" description="Helical" evidence="6">
    <location>
        <begin position="152"/>
        <end position="172"/>
    </location>
</feature>
<dbReference type="GO" id="GO:0006865">
    <property type="term" value="P:amino acid transport"/>
    <property type="evidence" value="ECO:0007669"/>
    <property type="project" value="InterPro"/>
</dbReference>
<keyword evidence="2" id="KW-1003">Cell membrane</keyword>
<dbReference type="HOGENOM" id="CLU_104651_0_0_7"/>
<gene>
    <name evidence="7" type="ORF">SYN_02198</name>
</gene>
<evidence type="ECO:0000256" key="3">
    <source>
        <dbReference type="ARBA" id="ARBA00022692"/>
    </source>
</evidence>
<sequence>MLRRCLLLALITIFFSSFVIALSGAMMPGPMLTATISQSSRRGIWTGPLLVVGHGFLELALLVALMIGLAPLLLKDNVFTVIALAGSVILLWMAWDIFKSLPSLRLEWQDGGEHHGRLVLYGILLSLANPYWYIWWATIGLGYIAQCRTSGMAGIAVFFIGHILGDMAFYGLVSTTVAKGRSFFSERLYRRVLGSCACLLVGFAFLFAFAGLQKILS</sequence>
<dbReference type="PANTHER" id="PTHR38825">
    <property type="entry name" value="LYSINE EXPORTER PROTEIN (LYSE/YGGA)"/>
    <property type="match status" value="1"/>
</dbReference>
<dbReference type="FunCoup" id="Q2LYH9">
    <property type="interactions" value="106"/>
</dbReference>
<keyword evidence="4 6" id="KW-1133">Transmembrane helix</keyword>
<dbReference type="Proteomes" id="UP000001933">
    <property type="component" value="Chromosome"/>
</dbReference>
<keyword evidence="5 6" id="KW-0472">Membrane</keyword>
<dbReference type="STRING" id="56780.SYN_02198"/>
<feature type="transmembrane region" description="Helical" evidence="6">
    <location>
        <begin position="192"/>
        <end position="212"/>
    </location>
</feature>
<dbReference type="InParanoid" id="Q2LYH9"/>
<evidence type="ECO:0000313" key="8">
    <source>
        <dbReference type="Proteomes" id="UP000001933"/>
    </source>
</evidence>
<dbReference type="EMBL" id="CP000252">
    <property type="protein sequence ID" value="ABC75982.1"/>
    <property type="molecule type" value="Genomic_DNA"/>
</dbReference>